<keyword evidence="3" id="KW-0479">Metal-binding</keyword>
<dbReference type="GO" id="GO:0008841">
    <property type="term" value="F:dihydrofolate synthase activity"/>
    <property type="evidence" value="ECO:0007669"/>
    <property type="project" value="TreeGrafter"/>
</dbReference>
<dbReference type="GO" id="GO:0005524">
    <property type="term" value="F:ATP binding"/>
    <property type="evidence" value="ECO:0007669"/>
    <property type="project" value="UniProtKB-KW"/>
</dbReference>
<keyword evidence="10" id="KW-1185">Reference proteome</keyword>
<evidence type="ECO:0000259" key="8">
    <source>
        <dbReference type="Pfam" id="PF08245"/>
    </source>
</evidence>
<dbReference type="PANTHER" id="PTHR11136">
    <property type="entry name" value="FOLYLPOLYGLUTAMATE SYNTHASE-RELATED"/>
    <property type="match status" value="1"/>
</dbReference>
<dbReference type="InterPro" id="IPR036565">
    <property type="entry name" value="Mur-like_cat_sf"/>
</dbReference>
<dbReference type="AlphaFoldDB" id="A0AAX6F466"/>
<accession>A0AAX6F466</accession>
<dbReference type="FunFam" id="3.40.1190.10:FF:000012">
    <property type="entry name" value="Dihydrofolate synthetase"/>
    <property type="match status" value="1"/>
</dbReference>
<feature type="domain" description="Mur ligase central" evidence="8">
    <location>
        <begin position="114"/>
        <end position="358"/>
    </location>
</feature>
<keyword evidence="4" id="KW-0547">Nucleotide-binding</keyword>
<dbReference type="EMBL" id="JANAVB010031818">
    <property type="protein sequence ID" value="KAJ6811187.1"/>
    <property type="molecule type" value="Genomic_DNA"/>
</dbReference>
<feature type="domain" description="Mur ligase C-terminal" evidence="7">
    <location>
        <begin position="396"/>
        <end position="464"/>
    </location>
</feature>
<dbReference type="SUPFAM" id="SSF53623">
    <property type="entry name" value="MurD-like peptide ligases, catalytic domain"/>
    <property type="match status" value="1"/>
</dbReference>
<protein>
    <submittedName>
        <fullName evidence="9">Dihydrofolate synthetase isoform X1</fullName>
    </submittedName>
</protein>
<evidence type="ECO:0000256" key="5">
    <source>
        <dbReference type="ARBA" id="ARBA00022840"/>
    </source>
</evidence>
<dbReference type="InterPro" id="IPR013221">
    <property type="entry name" value="Mur_ligase_cen"/>
</dbReference>
<dbReference type="PANTHER" id="PTHR11136:SF0">
    <property type="entry name" value="DIHYDROFOLATE SYNTHETASE-RELATED"/>
    <property type="match status" value="1"/>
</dbReference>
<evidence type="ECO:0000313" key="9">
    <source>
        <dbReference type="EMBL" id="KAJ6811187.1"/>
    </source>
</evidence>
<dbReference type="Pfam" id="PF08245">
    <property type="entry name" value="Mur_ligase_M"/>
    <property type="match status" value="1"/>
</dbReference>
<dbReference type="Gene3D" id="3.40.1190.10">
    <property type="entry name" value="Mur-like, catalytic domain"/>
    <property type="match status" value="1"/>
</dbReference>
<keyword evidence="2" id="KW-0436">Ligase</keyword>
<reference evidence="9" key="2">
    <citation type="submission" date="2023-04" db="EMBL/GenBank/DDBJ databases">
        <authorList>
            <person name="Bruccoleri R.E."/>
            <person name="Oakeley E.J."/>
            <person name="Faust A.-M."/>
            <person name="Dessus-Babus S."/>
            <person name="Altorfer M."/>
            <person name="Burckhardt D."/>
            <person name="Oertli M."/>
            <person name="Naumann U."/>
            <person name="Petersen F."/>
            <person name="Wong J."/>
        </authorList>
    </citation>
    <scope>NUCLEOTIDE SEQUENCE</scope>
    <source>
        <strain evidence="9">GSM-AAB239-AS_SAM_17_03QT</strain>
        <tissue evidence="9">Leaf</tissue>
    </source>
</reference>
<keyword evidence="6" id="KW-0460">Magnesium</keyword>
<dbReference type="PROSITE" id="PS01011">
    <property type="entry name" value="FOLYLPOLYGLU_SYNT_1"/>
    <property type="match status" value="1"/>
</dbReference>
<dbReference type="Gene3D" id="3.90.190.20">
    <property type="entry name" value="Mur ligase, C-terminal domain"/>
    <property type="match status" value="1"/>
</dbReference>
<evidence type="ECO:0000313" key="10">
    <source>
        <dbReference type="Proteomes" id="UP001140949"/>
    </source>
</evidence>
<evidence type="ECO:0000259" key="7">
    <source>
        <dbReference type="Pfam" id="PF02875"/>
    </source>
</evidence>
<evidence type="ECO:0000256" key="6">
    <source>
        <dbReference type="ARBA" id="ARBA00022842"/>
    </source>
</evidence>
<dbReference type="PROSITE" id="PS01012">
    <property type="entry name" value="FOLYLPOLYGLU_SYNT_2"/>
    <property type="match status" value="1"/>
</dbReference>
<evidence type="ECO:0000256" key="1">
    <source>
        <dbReference type="ARBA" id="ARBA00008276"/>
    </source>
</evidence>
<dbReference type="NCBIfam" id="TIGR01499">
    <property type="entry name" value="folC"/>
    <property type="match status" value="1"/>
</dbReference>
<gene>
    <name evidence="9" type="ORF">M6B38_154215</name>
</gene>
<proteinExistence type="inferred from homology"/>
<comment type="caution">
    <text evidence="9">The sequence shown here is derived from an EMBL/GenBank/DDBJ whole genome shotgun (WGS) entry which is preliminary data.</text>
</comment>
<reference evidence="9" key="1">
    <citation type="journal article" date="2023" name="GigaByte">
        <title>Genome assembly of the bearded iris, Iris pallida Lam.</title>
        <authorList>
            <person name="Bruccoleri R.E."/>
            <person name="Oakeley E.J."/>
            <person name="Faust A.M.E."/>
            <person name="Altorfer M."/>
            <person name="Dessus-Babus S."/>
            <person name="Burckhardt D."/>
            <person name="Oertli M."/>
            <person name="Naumann U."/>
            <person name="Petersen F."/>
            <person name="Wong J."/>
        </authorList>
    </citation>
    <scope>NUCLEOTIDE SEQUENCE</scope>
    <source>
        <strain evidence="9">GSM-AAB239-AS_SAM_17_03QT</strain>
    </source>
</reference>
<dbReference type="GO" id="GO:0046872">
    <property type="term" value="F:metal ion binding"/>
    <property type="evidence" value="ECO:0007669"/>
    <property type="project" value="UniProtKB-KW"/>
</dbReference>
<dbReference type="Proteomes" id="UP001140949">
    <property type="component" value="Unassembled WGS sequence"/>
</dbReference>
<dbReference type="Pfam" id="PF02875">
    <property type="entry name" value="Mur_ligase_C"/>
    <property type="match status" value="1"/>
</dbReference>
<sequence>MTSVIHPSLLSGSHAPTRKMSCFAKVICSSRHLVRGKARAQASRLSRFCSSSIMSEDLKIGKFLDYMEKLKNYERTGVPTGAGTDSDDGFDLGRMRRLLQQLGNPHTHFQAVHIAGTKGKGSTAAFLSNILRKEGYSVGCYTSPHLLTIRERLSFGRDGDPVSAEALMNHFHQVKGILDKSIELEDGALTHFEVFTALAFSLFSQEKVDVAVIEAGLGGARDATNVLSSSELTASVITSIGEEHLAALGGSLESIAVAKSGVIKHGRPVVIGGPFDLHIEHIIREKASLMNSPVVSACDPGIQSIVKHFGREDGKAYQTCDILINVREDLELFIDLTNIKLQMLGNHQLQNAVTATCTALCLRSQGWGISDESIRAGLERTWLLGRSQFLQDKEAEVLGVSGTSILVDGAHTEASAKALSDTLKRIHPDGMLAFVVAMANDKDHVAFARQLLSGRKPDIVLLTEVHIAGGRSRATPALTLKDSWVRCVLDLGLDILDLGTISKEKAAGHSPRSTAKKTIVLAICEDASVHEAVKVADSLLQSTDRNKSGLIVATGSLHVASSLLAYAAQC</sequence>
<dbReference type="InterPro" id="IPR018109">
    <property type="entry name" value="Folylpolyglutamate_synth_CS"/>
</dbReference>
<evidence type="ECO:0000256" key="2">
    <source>
        <dbReference type="ARBA" id="ARBA00022598"/>
    </source>
</evidence>
<comment type="similarity">
    <text evidence="1">Belongs to the folylpolyglutamate synthase family.</text>
</comment>
<evidence type="ECO:0000256" key="3">
    <source>
        <dbReference type="ARBA" id="ARBA00022723"/>
    </source>
</evidence>
<name>A0AAX6F466_IRIPA</name>
<organism evidence="9 10">
    <name type="scientific">Iris pallida</name>
    <name type="common">Sweet iris</name>
    <dbReference type="NCBI Taxonomy" id="29817"/>
    <lineage>
        <taxon>Eukaryota</taxon>
        <taxon>Viridiplantae</taxon>
        <taxon>Streptophyta</taxon>
        <taxon>Embryophyta</taxon>
        <taxon>Tracheophyta</taxon>
        <taxon>Spermatophyta</taxon>
        <taxon>Magnoliopsida</taxon>
        <taxon>Liliopsida</taxon>
        <taxon>Asparagales</taxon>
        <taxon>Iridaceae</taxon>
        <taxon>Iridoideae</taxon>
        <taxon>Irideae</taxon>
        <taxon>Iris</taxon>
    </lineage>
</organism>
<dbReference type="InterPro" id="IPR001645">
    <property type="entry name" value="Folylpolyglutamate_synth"/>
</dbReference>
<dbReference type="InterPro" id="IPR004101">
    <property type="entry name" value="Mur_ligase_C"/>
</dbReference>
<dbReference type="GO" id="GO:0004326">
    <property type="term" value="F:tetrahydrofolylpolyglutamate synthase activity"/>
    <property type="evidence" value="ECO:0007669"/>
    <property type="project" value="InterPro"/>
</dbReference>
<dbReference type="SUPFAM" id="SSF53244">
    <property type="entry name" value="MurD-like peptide ligases, peptide-binding domain"/>
    <property type="match status" value="1"/>
</dbReference>
<keyword evidence="5" id="KW-0067">ATP-binding</keyword>
<evidence type="ECO:0000256" key="4">
    <source>
        <dbReference type="ARBA" id="ARBA00022741"/>
    </source>
</evidence>
<dbReference type="GO" id="GO:0005737">
    <property type="term" value="C:cytoplasm"/>
    <property type="evidence" value="ECO:0007669"/>
    <property type="project" value="TreeGrafter"/>
</dbReference>
<dbReference type="InterPro" id="IPR036615">
    <property type="entry name" value="Mur_ligase_C_dom_sf"/>
</dbReference>